<protein>
    <submittedName>
        <fullName evidence="1">Uncharacterized protein</fullName>
    </submittedName>
</protein>
<sequence>MVHEKEGEEVVVEAALAMPAITRDDQCEQLQDEEFIVQEQVDALLVPEVVEMDQVPEEEGDHDLAVGEVVTDMMRKEEEEGVDELVLEDEEPFQMSSLADQFLLND</sequence>
<name>A0A6G1BJP8_9ORYZ</name>
<organism evidence="1 2">
    <name type="scientific">Oryza meyeriana var. granulata</name>
    <dbReference type="NCBI Taxonomy" id="110450"/>
    <lineage>
        <taxon>Eukaryota</taxon>
        <taxon>Viridiplantae</taxon>
        <taxon>Streptophyta</taxon>
        <taxon>Embryophyta</taxon>
        <taxon>Tracheophyta</taxon>
        <taxon>Spermatophyta</taxon>
        <taxon>Magnoliopsida</taxon>
        <taxon>Liliopsida</taxon>
        <taxon>Poales</taxon>
        <taxon>Poaceae</taxon>
        <taxon>BOP clade</taxon>
        <taxon>Oryzoideae</taxon>
        <taxon>Oryzeae</taxon>
        <taxon>Oryzinae</taxon>
        <taxon>Oryza</taxon>
        <taxon>Oryza meyeriana</taxon>
    </lineage>
</organism>
<reference evidence="1 2" key="1">
    <citation type="submission" date="2019-11" db="EMBL/GenBank/DDBJ databases">
        <title>Whole genome sequence of Oryza granulata.</title>
        <authorList>
            <person name="Li W."/>
        </authorList>
    </citation>
    <scope>NUCLEOTIDE SEQUENCE [LARGE SCALE GENOMIC DNA]</scope>
    <source>
        <strain evidence="2">cv. Menghai</strain>
        <tissue evidence="1">Leaf</tissue>
    </source>
</reference>
<dbReference type="AlphaFoldDB" id="A0A6G1BJP8"/>
<proteinExistence type="predicted"/>
<gene>
    <name evidence="1" type="ORF">E2562_014772</name>
</gene>
<dbReference type="Proteomes" id="UP000479710">
    <property type="component" value="Unassembled WGS sequence"/>
</dbReference>
<dbReference type="EMBL" id="SPHZ02000012">
    <property type="protein sequence ID" value="KAF0888565.1"/>
    <property type="molecule type" value="Genomic_DNA"/>
</dbReference>
<accession>A0A6G1BJP8</accession>
<comment type="caution">
    <text evidence="1">The sequence shown here is derived from an EMBL/GenBank/DDBJ whole genome shotgun (WGS) entry which is preliminary data.</text>
</comment>
<evidence type="ECO:0000313" key="1">
    <source>
        <dbReference type="EMBL" id="KAF0888565.1"/>
    </source>
</evidence>
<keyword evidence="2" id="KW-1185">Reference proteome</keyword>
<evidence type="ECO:0000313" key="2">
    <source>
        <dbReference type="Proteomes" id="UP000479710"/>
    </source>
</evidence>